<dbReference type="Pfam" id="PF00258">
    <property type="entry name" value="Flavodoxin_1"/>
    <property type="match status" value="1"/>
</dbReference>
<dbReference type="RefSeq" id="XP_013790380.1">
    <property type="nucleotide sequence ID" value="XM_013934926.2"/>
</dbReference>
<evidence type="ECO:0000259" key="13">
    <source>
        <dbReference type="PROSITE" id="PS50902"/>
    </source>
</evidence>
<dbReference type="PRINTS" id="PR00371">
    <property type="entry name" value="FPNCR"/>
</dbReference>
<dbReference type="SUPFAM" id="SSF52218">
    <property type="entry name" value="Flavoproteins"/>
    <property type="match status" value="1"/>
</dbReference>
<evidence type="ECO:0000256" key="11">
    <source>
        <dbReference type="ARBA" id="ARBA00039088"/>
    </source>
</evidence>
<evidence type="ECO:0000256" key="2">
    <source>
        <dbReference type="ARBA" id="ARBA00001974"/>
    </source>
</evidence>
<gene>
    <name evidence="16" type="primary">LOC106474232</name>
</gene>
<keyword evidence="4" id="KW-0285">Flavoprotein</keyword>
<dbReference type="InterPro" id="IPR039261">
    <property type="entry name" value="FNR_nucleotide-bd"/>
</dbReference>
<evidence type="ECO:0000256" key="3">
    <source>
        <dbReference type="ARBA" id="ARBA00022605"/>
    </source>
</evidence>
<dbReference type="InterPro" id="IPR017927">
    <property type="entry name" value="FAD-bd_FR_type"/>
</dbReference>
<dbReference type="GeneID" id="106474232"/>
<evidence type="ECO:0000256" key="7">
    <source>
        <dbReference type="ARBA" id="ARBA00022827"/>
    </source>
</evidence>
<dbReference type="InterPro" id="IPR001709">
    <property type="entry name" value="Flavoprot_Pyr_Nucl_cyt_Rdtase"/>
</dbReference>
<accession>A0ABM1BX69</accession>
<dbReference type="Gene3D" id="3.40.50.80">
    <property type="entry name" value="Nucleotide-binding domain of ferredoxin-NADP reductase (FNR) module"/>
    <property type="match status" value="1"/>
</dbReference>
<evidence type="ECO:0000313" key="15">
    <source>
        <dbReference type="Proteomes" id="UP000694941"/>
    </source>
</evidence>
<feature type="domain" description="FAD-binding FR-type" evidence="14">
    <location>
        <begin position="271"/>
        <end position="539"/>
    </location>
</feature>
<dbReference type="Gene3D" id="1.20.990.10">
    <property type="entry name" value="NADPH-cytochrome p450 Reductase, Chain A, domain 3"/>
    <property type="match status" value="1"/>
</dbReference>
<dbReference type="SUPFAM" id="SSF63380">
    <property type="entry name" value="Riboflavin synthase domain-like"/>
    <property type="match status" value="1"/>
</dbReference>
<feature type="domain" description="Flavodoxin-like" evidence="13">
    <location>
        <begin position="1"/>
        <end position="113"/>
    </location>
</feature>
<evidence type="ECO:0000256" key="8">
    <source>
        <dbReference type="ARBA" id="ARBA00022857"/>
    </source>
</evidence>
<protein>
    <recommendedName>
        <fullName evidence="12">Methionine synthase reductase</fullName>
        <ecNumber evidence="11">1.16.1.8</ecNumber>
    </recommendedName>
</protein>
<dbReference type="Gene3D" id="3.40.50.360">
    <property type="match status" value="1"/>
</dbReference>
<keyword evidence="15" id="KW-1185">Reference proteome</keyword>
<keyword evidence="8" id="KW-0521">NADP</keyword>
<organism evidence="15 16">
    <name type="scientific">Limulus polyphemus</name>
    <name type="common">Atlantic horseshoe crab</name>
    <dbReference type="NCBI Taxonomy" id="6850"/>
    <lineage>
        <taxon>Eukaryota</taxon>
        <taxon>Metazoa</taxon>
        <taxon>Ecdysozoa</taxon>
        <taxon>Arthropoda</taxon>
        <taxon>Chelicerata</taxon>
        <taxon>Merostomata</taxon>
        <taxon>Xiphosura</taxon>
        <taxon>Limulidae</taxon>
        <taxon>Limulus</taxon>
    </lineage>
</organism>
<evidence type="ECO:0000256" key="1">
    <source>
        <dbReference type="ARBA" id="ARBA00001917"/>
    </source>
</evidence>
<reference evidence="16" key="1">
    <citation type="submission" date="2025-08" db="UniProtKB">
        <authorList>
            <consortium name="RefSeq"/>
        </authorList>
    </citation>
    <scope>IDENTIFICATION</scope>
    <source>
        <tissue evidence="16">Muscle</tissue>
    </source>
</reference>
<dbReference type="Gene3D" id="2.40.30.10">
    <property type="entry name" value="Translation factors"/>
    <property type="match status" value="1"/>
</dbReference>
<dbReference type="Pfam" id="PF00667">
    <property type="entry name" value="FAD_binding_1"/>
    <property type="match status" value="1"/>
</dbReference>
<dbReference type="InterPro" id="IPR029039">
    <property type="entry name" value="Flavoprotein-like_sf"/>
</dbReference>
<evidence type="ECO:0000256" key="9">
    <source>
        <dbReference type="ARBA" id="ARBA00023002"/>
    </source>
</evidence>
<evidence type="ECO:0000256" key="6">
    <source>
        <dbReference type="ARBA" id="ARBA00022691"/>
    </source>
</evidence>
<evidence type="ECO:0000256" key="10">
    <source>
        <dbReference type="ARBA" id="ARBA00023167"/>
    </source>
</evidence>
<keyword evidence="7" id="KW-0274">FAD</keyword>
<comment type="cofactor">
    <cofactor evidence="1">
        <name>FMN</name>
        <dbReference type="ChEBI" id="CHEBI:58210"/>
    </cofactor>
</comment>
<evidence type="ECO:0000256" key="12">
    <source>
        <dbReference type="ARBA" id="ARBA00040659"/>
    </source>
</evidence>
<dbReference type="PRINTS" id="PR00369">
    <property type="entry name" value="FLAVODOXIN"/>
</dbReference>
<name>A0ABM1BX69_LIMPO</name>
<dbReference type="InterPro" id="IPR017938">
    <property type="entry name" value="Riboflavin_synthase-like_b-brl"/>
</dbReference>
<dbReference type="EC" id="1.16.1.8" evidence="11"/>
<dbReference type="PANTHER" id="PTHR19384:SF84">
    <property type="entry name" value="METHIONINE SYNTHASE REDUCTASE"/>
    <property type="match status" value="1"/>
</dbReference>
<keyword evidence="3" id="KW-0028">Amino-acid biosynthesis</keyword>
<dbReference type="PROSITE" id="PS51384">
    <property type="entry name" value="FAD_FR"/>
    <property type="match status" value="1"/>
</dbReference>
<keyword evidence="10" id="KW-0486">Methionine biosynthesis</keyword>
<sequence>MDTIVGDRILVLCGKEHCAVFVISTTGDGECPDKAQKFIRRIKKRTLPADYLSNLNYSLLALGDSNYNNFCNCGKSLDKRLKELGAKQFFQSGYADDAVGLETVVEPWIDGLWEGLKNILNIQLPKTNIVDTDIIITQSEKNRIMPLTEKTLSDSVSVNGIYVTKKGFDSKENVESISKEGLSNHSAISLEVNKEETGFVQEQSHENIHFQHTSTPSVNVLVESTSSWKTTDLRVPNLPKPFLKVSFCPEDNVDLNKVPIQNNCPLPGSCSSVFEAKILQARFLTHSDAVKTTLEMVIDIKDSGTSYQPGDSFGIICPNPDDEVQALLERLEVSAKADICCKLSQIDTSGSKSLSKVPHLPHHSTLRFILSTCCEIRAVPKKAFLRSLAEATSNEKEKVRLLELCSREGNVNYMQLIREPELCLLDLLMSFPSCKPSIGIVLEHLPRLQPRFYSVTSSPLLCPTQFTIAFNVVQFPKESGRWQARQGVCTGHLQRISSDVLGSSNLSSSSLEESLKSMVLESSRWVKVYHRRNTHFYLPNDITVPLIMVGPGTGVAPFIGFLQHREQQKKNYPSDVKFGETWLFFGCRHREKDFLYREELECLQATNALTRLLVSFSRDETPNDEPENFCPRYVQDNIKANALDIVQLLEQKAVVYVCGDAKHMAKNVFETFIFCYQMAKGCSEADAKAYFKTMQEEHRYLQDVWACR</sequence>
<proteinExistence type="predicted"/>
<dbReference type="InterPro" id="IPR001433">
    <property type="entry name" value="OxRdtase_FAD/NAD-bd"/>
</dbReference>
<dbReference type="InterPro" id="IPR008254">
    <property type="entry name" value="Flavodoxin/NO_synth"/>
</dbReference>
<dbReference type="PROSITE" id="PS50902">
    <property type="entry name" value="FLAVODOXIN_LIKE"/>
    <property type="match status" value="1"/>
</dbReference>
<dbReference type="InterPro" id="IPR023173">
    <property type="entry name" value="NADPH_Cyt_P450_Rdtase_alpha"/>
</dbReference>
<dbReference type="PANTHER" id="PTHR19384">
    <property type="entry name" value="NITRIC OXIDE SYNTHASE-RELATED"/>
    <property type="match status" value="1"/>
</dbReference>
<dbReference type="Proteomes" id="UP000694941">
    <property type="component" value="Unplaced"/>
</dbReference>
<evidence type="ECO:0000259" key="14">
    <source>
        <dbReference type="PROSITE" id="PS51384"/>
    </source>
</evidence>
<comment type="cofactor">
    <cofactor evidence="2">
        <name>FAD</name>
        <dbReference type="ChEBI" id="CHEBI:57692"/>
    </cofactor>
</comment>
<keyword evidence="5" id="KW-0288">FMN</keyword>
<keyword evidence="9" id="KW-0560">Oxidoreductase</keyword>
<dbReference type="Pfam" id="PF00175">
    <property type="entry name" value="NAD_binding_1"/>
    <property type="match status" value="1"/>
</dbReference>
<evidence type="ECO:0000313" key="16">
    <source>
        <dbReference type="RefSeq" id="XP_013790380.1"/>
    </source>
</evidence>
<dbReference type="InterPro" id="IPR003097">
    <property type="entry name" value="CysJ-like_FAD-binding"/>
</dbReference>
<dbReference type="CDD" id="cd06203">
    <property type="entry name" value="methionine_synthase_red"/>
    <property type="match status" value="1"/>
</dbReference>
<evidence type="ECO:0000256" key="4">
    <source>
        <dbReference type="ARBA" id="ARBA00022630"/>
    </source>
</evidence>
<evidence type="ECO:0000256" key="5">
    <source>
        <dbReference type="ARBA" id="ARBA00022643"/>
    </source>
</evidence>
<dbReference type="InterPro" id="IPR001094">
    <property type="entry name" value="Flavdoxin-like"/>
</dbReference>
<keyword evidence="6" id="KW-0949">S-adenosyl-L-methionine</keyword>
<dbReference type="SUPFAM" id="SSF52343">
    <property type="entry name" value="Ferredoxin reductase-like, C-terminal NADP-linked domain"/>
    <property type="match status" value="1"/>
</dbReference>